<dbReference type="InterPro" id="IPR029058">
    <property type="entry name" value="AB_hydrolase_fold"/>
</dbReference>
<accession>A0A369ATC6</accession>
<dbReference type="OrthoDB" id="8612291at2"/>
<comment type="caution">
    <text evidence="3">The sequence shown here is derived from an EMBL/GenBank/DDBJ whole genome shotgun (WGS) entry which is preliminary data.</text>
</comment>
<organism evidence="3 4">
    <name type="scientific">Extensimonas vulgaris</name>
    <dbReference type="NCBI Taxonomy" id="1031594"/>
    <lineage>
        <taxon>Bacteria</taxon>
        <taxon>Pseudomonadati</taxon>
        <taxon>Pseudomonadota</taxon>
        <taxon>Betaproteobacteria</taxon>
        <taxon>Burkholderiales</taxon>
        <taxon>Comamonadaceae</taxon>
        <taxon>Extensimonas</taxon>
    </lineage>
</organism>
<dbReference type="InterPro" id="IPR051044">
    <property type="entry name" value="MAG_DAG_Lipase"/>
</dbReference>
<feature type="active site" description="Nucleophile" evidence="1">
    <location>
        <position position="98"/>
    </location>
</feature>
<dbReference type="PANTHER" id="PTHR11614">
    <property type="entry name" value="PHOSPHOLIPASE-RELATED"/>
    <property type="match status" value="1"/>
</dbReference>
<dbReference type="Gene3D" id="3.40.50.1820">
    <property type="entry name" value="alpha/beta hydrolase"/>
    <property type="match status" value="1"/>
</dbReference>
<name>A0A369ATC6_9BURK</name>
<proteinExistence type="predicted"/>
<feature type="domain" description="Serine aminopeptidase S33" evidence="2">
    <location>
        <begin position="23"/>
        <end position="262"/>
    </location>
</feature>
<dbReference type="PIRSF" id="PIRSF017388">
    <property type="entry name" value="Esterase_lipase"/>
    <property type="match status" value="1"/>
</dbReference>
<protein>
    <submittedName>
        <fullName evidence="3">Carboxylesterase</fullName>
    </submittedName>
</protein>
<evidence type="ECO:0000256" key="1">
    <source>
        <dbReference type="PIRSR" id="PIRSR017388-1"/>
    </source>
</evidence>
<dbReference type="EMBL" id="QPJU01000001">
    <property type="protein sequence ID" value="RCX11516.1"/>
    <property type="molecule type" value="Genomic_DNA"/>
</dbReference>
<dbReference type="InterPro" id="IPR022742">
    <property type="entry name" value="Hydrolase_4"/>
</dbReference>
<dbReference type="RefSeq" id="WP_114481708.1">
    <property type="nucleotide sequence ID" value="NZ_QPJU01000001.1"/>
</dbReference>
<evidence type="ECO:0000313" key="4">
    <source>
        <dbReference type="Proteomes" id="UP000252174"/>
    </source>
</evidence>
<dbReference type="SUPFAM" id="SSF53474">
    <property type="entry name" value="alpha/beta-Hydrolases"/>
    <property type="match status" value="1"/>
</dbReference>
<keyword evidence="4" id="KW-1185">Reference proteome</keyword>
<dbReference type="InterPro" id="IPR012354">
    <property type="entry name" value="Esterase_lipase"/>
</dbReference>
<evidence type="ECO:0000313" key="3">
    <source>
        <dbReference type="EMBL" id="RCX11516.1"/>
    </source>
</evidence>
<feature type="active site" description="Charge relay system" evidence="1">
    <location>
        <position position="256"/>
    </location>
</feature>
<sequence>MTDAALDTLLGPNGFYLPRGSSAVLLVHGLTGTPAEMRDFGRQLARQGLSVACPQLAGHCDSVAALKASRWEDWYDSVERCFEALAQRHAQVYVAGLSMGALLCLVLASRQRTRVAGLALLSPTFFYDGWNMPKLRQTLFLPLILYSPLRYVFAWQEPPPYGIKDERVRAMVTAVLQKRDSQTADKVGHFKTPATVIWQSRRLIRAARRCLPQVQQPTLIVHSTEDDMASIRNAYLVRDEIGAHQVEICFVDDCYHVLTLDKRKHEVAARVAGFCRGARPASEHLPQYLYPLHAKAA</sequence>
<reference evidence="3 4" key="1">
    <citation type="submission" date="2018-07" db="EMBL/GenBank/DDBJ databases">
        <title>Genomic Encyclopedia of Type Strains, Phase IV (KMG-IV): sequencing the most valuable type-strain genomes for metagenomic binning, comparative biology and taxonomic classification.</title>
        <authorList>
            <person name="Goeker M."/>
        </authorList>
    </citation>
    <scope>NUCLEOTIDE SEQUENCE [LARGE SCALE GENOMIC DNA]</scope>
    <source>
        <strain evidence="3 4">DSM 100911</strain>
    </source>
</reference>
<dbReference type="Pfam" id="PF12146">
    <property type="entry name" value="Hydrolase_4"/>
    <property type="match status" value="1"/>
</dbReference>
<feature type="active site" description="Charge relay system" evidence="1">
    <location>
        <position position="226"/>
    </location>
</feature>
<evidence type="ECO:0000259" key="2">
    <source>
        <dbReference type="Pfam" id="PF12146"/>
    </source>
</evidence>
<gene>
    <name evidence="3" type="ORF">DFR45_10137</name>
</gene>
<dbReference type="Proteomes" id="UP000252174">
    <property type="component" value="Unassembled WGS sequence"/>
</dbReference>
<dbReference type="GO" id="GO:0052689">
    <property type="term" value="F:carboxylic ester hydrolase activity"/>
    <property type="evidence" value="ECO:0007669"/>
    <property type="project" value="InterPro"/>
</dbReference>
<dbReference type="AlphaFoldDB" id="A0A369ATC6"/>